<feature type="domain" description="T-SNARE coiled-coil homology" evidence="10">
    <location>
        <begin position="8"/>
        <end position="75"/>
    </location>
</feature>
<evidence type="ECO:0000256" key="8">
    <source>
        <dbReference type="ARBA" id="ARBA00023136"/>
    </source>
</evidence>
<gene>
    <name evidence="11" type="ORF">EVOR1521_LOCUS14450</name>
</gene>
<organism evidence="11 12">
    <name type="scientific">Effrenium voratum</name>
    <dbReference type="NCBI Taxonomy" id="2562239"/>
    <lineage>
        <taxon>Eukaryota</taxon>
        <taxon>Sar</taxon>
        <taxon>Alveolata</taxon>
        <taxon>Dinophyceae</taxon>
        <taxon>Suessiales</taxon>
        <taxon>Symbiodiniaceae</taxon>
        <taxon>Effrenium</taxon>
    </lineage>
</organism>
<name>A0AA36IJS5_9DINO</name>
<evidence type="ECO:0000256" key="1">
    <source>
        <dbReference type="ARBA" id="ARBA00004211"/>
    </source>
</evidence>
<dbReference type="GO" id="GO:0005789">
    <property type="term" value="C:endoplasmic reticulum membrane"/>
    <property type="evidence" value="ECO:0007669"/>
    <property type="project" value="TreeGrafter"/>
</dbReference>
<evidence type="ECO:0000259" key="10">
    <source>
        <dbReference type="SMART" id="SM00397"/>
    </source>
</evidence>
<keyword evidence="6 9" id="KW-1133">Transmembrane helix</keyword>
<dbReference type="FunFam" id="1.20.5.110:FF:000002">
    <property type="entry name" value="Vesicle transport through interaction with t-SNAREsB"/>
    <property type="match status" value="1"/>
</dbReference>
<comment type="subcellular location">
    <subcellularLocation>
        <location evidence="1">Membrane</location>
        <topology evidence="1">Single-pass type IV membrane protein</topology>
    </subcellularLocation>
</comment>
<evidence type="ECO:0000313" key="11">
    <source>
        <dbReference type="EMBL" id="CAJ1388625.1"/>
    </source>
</evidence>
<dbReference type="Proteomes" id="UP001178507">
    <property type="component" value="Unassembled WGS sequence"/>
</dbReference>
<evidence type="ECO:0000256" key="2">
    <source>
        <dbReference type="ARBA" id="ARBA00006108"/>
    </source>
</evidence>
<dbReference type="GO" id="GO:0015031">
    <property type="term" value="P:protein transport"/>
    <property type="evidence" value="ECO:0007669"/>
    <property type="project" value="UniProtKB-KW"/>
</dbReference>
<evidence type="ECO:0000256" key="3">
    <source>
        <dbReference type="ARBA" id="ARBA00022448"/>
    </source>
</evidence>
<dbReference type="PANTHER" id="PTHR21230">
    <property type="entry name" value="VESICLE TRANSPORT V-SNARE PROTEIN VTI1-RELATED"/>
    <property type="match status" value="1"/>
</dbReference>
<keyword evidence="12" id="KW-1185">Reference proteome</keyword>
<dbReference type="GO" id="GO:0012507">
    <property type="term" value="C:ER to Golgi transport vesicle membrane"/>
    <property type="evidence" value="ECO:0007669"/>
    <property type="project" value="TreeGrafter"/>
</dbReference>
<proteinExistence type="inferred from homology"/>
<dbReference type="SUPFAM" id="SSF58038">
    <property type="entry name" value="SNARE fusion complex"/>
    <property type="match status" value="1"/>
</dbReference>
<dbReference type="EMBL" id="CAUJNA010001724">
    <property type="protein sequence ID" value="CAJ1388625.1"/>
    <property type="molecule type" value="Genomic_DNA"/>
</dbReference>
<dbReference type="GO" id="GO:0006906">
    <property type="term" value="P:vesicle fusion"/>
    <property type="evidence" value="ECO:0007669"/>
    <property type="project" value="TreeGrafter"/>
</dbReference>
<dbReference type="GO" id="GO:0005794">
    <property type="term" value="C:Golgi apparatus"/>
    <property type="evidence" value="ECO:0007669"/>
    <property type="project" value="TreeGrafter"/>
</dbReference>
<dbReference type="GO" id="GO:0031201">
    <property type="term" value="C:SNARE complex"/>
    <property type="evidence" value="ECO:0007669"/>
    <property type="project" value="TreeGrafter"/>
</dbReference>
<dbReference type="GO" id="GO:0031902">
    <property type="term" value="C:late endosome membrane"/>
    <property type="evidence" value="ECO:0007669"/>
    <property type="project" value="TreeGrafter"/>
</dbReference>
<keyword evidence="7" id="KW-0175">Coiled coil</keyword>
<keyword evidence="4 9" id="KW-0812">Transmembrane</keyword>
<dbReference type="Pfam" id="PF12352">
    <property type="entry name" value="V-SNARE_C"/>
    <property type="match status" value="1"/>
</dbReference>
<dbReference type="Gene3D" id="1.20.5.110">
    <property type="match status" value="1"/>
</dbReference>
<protein>
    <recommendedName>
        <fullName evidence="10">t-SNARE coiled-coil homology domain-containing protein</fullName>
    </recommendedName>
</protein>
<comment type="caution">
    <text evidence="11">The sequence shown here is derived from an EMBL/GenBank/DDBJ whole genome shotgun (WGS) entry which is preliminary data.</text>
</comment>
<dbReference type="AlphaFoldDB" id="A0AA36IJS5"/>
<evidence type="ECO:0000256" key="6">
    <source>
        <dbReference type="ARBA" id="ARBA00022989"/>
    </source>
</evidence>
<feature type="transmembrane region" description="Helical" evidence="9">
    <location>
        <begin position="84"/>
        <end position="106"/>
    </location>
</feature>
<keyword evidence="3" id="KW-0813">Transport</keyword>
<evidence type="ECO:0000256" key="7">
    <source>
        <dbReference type="ARBA" id="ARBA00023054"/>
    </source>
</evidence>
<keyword evidence="8 9" id="KW-0472">Membrane</keyword>
<dbReference type="GO" id="GO:0000149">
    <property type="term" value="F:SNARE binding"/>
    <property type="evidence" value="ECO:0007669"/>
    <property type="project" value="TreeGrafter"/>
</dbReference>
<keyword evidence="5" id="KW-0653">Protein transport</keyword>
<accession>A0AA36IJS5</accession>
<dbReference type="PANTHER" id="PTHR21230:SF26">
    <property type="entry name" value="VESICLE TRANSPORT THROUGH INTERACTION WITH T-SNARES HOMOLOG 1A"/>
    <property type="match status" value="1"/>
</dbReference>
<dbReference type="InterPro" id="IPR000727">
    <property type="entry name" value="T_SNARE_dom"/>
</dbReference>
<evidence type="ECO:0000256" key="5">
    <source>
        <dbReference type="ARBA" id="ARBA00022927"/>
    </source>
</evidence>
<dbReference type="SMART" id="SM00397">
    <property type="entry name" value="t_SNARE"/>
    <property type="match status" value="1"/>
</dbReference>
<evidence type="ECO:0000313" key="12">
    <source>
        <dbReference type="Proteomes" id="UP001178507"/>
    </source>
</evidence>
<comment type="similarity">
    <text evidence="2">Belongs to the VTI1 family.</text>
</comment>
<reference evidence="11" key="1">
    <citation type="submission" date="2023-08" db="EMBL/GenBank/DDBJ databases">
        <authorList>
            <person name="Chen Y."/>
            <person name="Shah S."/>
            <person name="Dougan E. K."/>
            <person name="Thang M."/>
            <person name="Chan C."/>
        </authorList>
    </citation>
    <scope>NUCLEOTIDE SEQUENCE</scope>
</reference>
<evidence type="ECO:0000256" key="4">
    <source>
        <dbReference type="ARBA" id="ARBA00022692"/>
    </source>
</evidence>
<sequence length="109" mass="12391">MADTRDVSLLSSERKLEEAARRLQGASRSALETEEVSFQTLSELARQRETIERIGGHMQATDDNISGARRVMIQMYRRAMAKKAALWCMVVILTVTVVVIVYFMVIKKK</sequence>
<evidence type="ECO:0000256" key="9">
    <source>
        <dbReference type="SAM" id="Phobius"/>
    </source>
</evidence>
<dbReference type="GO" id="GO:0005484">
    <property type="term" value="F:SNAP receptor activity"/>
    <property type="evidence" value="ECO:0007669"/>
    <property type="project" value="TreeGrafter"/>
</dbReference>